<keyword evidence="5" id="KW-1185">Reference proteome</keyword>
<accession>A0A017TII0</accession>
<dbReference type="AlphaFoldDB" id="A0A017TII0"/>
<name>A0A017TII0_9BACT</name>
<dbReference type="PANTHER" id="PTHR31223:SF70">
    <property type="entry name" value="LOG FAMILY PROTEIN YJL055W"/>
    <property type="match status" value="1"/>
</dbReference>
<dbReference type="eggNOG" id="COG1611">
    <property type="taxonomic scope" value="Bacteria"/>
</dbReference>
<dbReference type="NCBIfam" id="TIGR00730">
    <property type="entry name" value="Rossman fold protein, TIGR00730 family"/>
    <property type="match status" value="1"/>
</dbReference>
<proteinExistence type="inferred from homology"/>
<reference evidence="4 5" key="1">
    <citation type="submission" date="2013-05" db="EMBL/GenBank/DDBJ databases">
        <title>Genome assembly of Chondromyces apiculatus DSM 436.</title>
        <authorList>
            <person name="Sharma G."/>
            <person name="Khatri I."/>
            <person name="Kaur C."/>
            <person name="Mayilraj S."/>
            <person name="Subramanian S."/>
        </authorList>
    </citation>
    <scope>NUCLEOTIDE SEQUENCE [LARGE SCALE GENOMIC DNA]</scope>
    <source>
        <strain evidence="4 5">DSM 436</strain>
    </source>
</reference>
<dbReference type="GO" id="GO:0009691">
    <property type="term" value="P:cytokinin biosynthetic process"/>
    <property type="evidence" value="ECO:0007669"/>
    <property type="project" value="UniProtKB-UniRule"/>
</dbReference>
<dbReference type="PANTHER" id="PTHR31223">
    <property type="entry name" value="LOG FAMILY PROTEIN YJL055W"/>
    <property type="match status" value="1"/>
</dbReference>
<evidence type="ECO:0000256" key="2">
    <source>
        <dbReference type="ARBA" id="ARBA00006763"/>
    </source>
</evidence>
<keyword evidence="3" id="KW-0203">Cytokinin biosynthesis</keyword>
<keyword evidence="3" id="KW-0378">Hydrolase</keyword>
<dbReference type="SUPFAM" id="SSF102405">
    <property type="entry name" value="MCP/YpsA-like"/>
    <property type="match status" value="1"/>
</dbReference>
<dbReference type="STRING" id="1192034.CAP_2515"/>
<dbReference type="GO" id="GO:0005829">
    <property type="term" value="C:cytosol"/>
    <property type="evidence" value="ECO:0007669"/>
    <property type="project" value="TreeGrafter"/>
</dbReference>
<dbReference type="EMBL" id="ASRX01000002">
    <property type="protein sequence ID" value="EYF08655.1"/>
    <property type="molecule type" value="Genomic_DNA"/>
</dbReference>
<sequence length="204" mass="22067">MTAPQETVSQPRRFRRLCVYCGSSAGVRPEYAEAARALGAFLARRGIGLVYGGGRVGLMGAVADGALAAGGEVLGVIPDKLRARELAHLGLTELYVVDSMHARKTMMANLSDGFIAMPGGWGTLEETFEVTTWAQLNYHLKPVGLLNVGGYYDKLLDFVEHAVNEGFIRQPHRGLVVASADADELLDLMAKVEVPELGRWIENP</sequence>
<evidence type="ECO:0000256" key="3">
    <source>
        <dbReference type="RuleBase" id="RU363015"/>
    </source>
</evidence>
<dbReference type="Proteomes" id="UP000019678">
    <property type="component" value="Unassembled WGS sequence"/>
</dbReference>
<dbReference type="GO" id="GO:0008714">
    <property type="term" value="F:AMP nucleosidase activity"/>
    <property type="evidence" value="ECO:0007669"/>
    <property type="project" value="UniProtKB-EC"/>
</dbReference>
<dbReference type="EC" id="3.2.2.n1" evidence="3"/>
<protein>
    <recommendedName>
        <fullName evidence="3">Cytokinin riboside 5'-monophosphate phosphoribohydrolase</fullName>
        <ecNumber evidence="3">3.2.2.n1</ecNumber>
    </recommendedName>
</protein>
<gene>
    <name evidence="4" type="ORF">CAP_2515</name>
</gene>
<dbReference type="InterPro" id="IPR005269">
    <property type="entry name" value="LOG"/>
</dbReference>
<dbReference type="RefSeq" id="WP_044234803.1">
    <property type="nucleotide sequence ID" value="NZ_ASRX01000002.1"/>
</dbReference>
<dbReference type="InterPro" id="IPR031100">
    <property type="entry name" value="LOG_fam"/>
</dbReference>
<comment type="catalytic activity">
    <reaction evidence="1">
        <text>AMP + H2O = D-ribose 5-phosphate + adenine</text>
        <dbReference type="Rhea" id="RHEA:20129"/>
        <dbReference type="ChEBI" id="CHEBI:15377"/>
        <dbReference type="ChEBI" id="CHEBI:16708"/>
        <dbReference type="ChEBI" id="CHEBI:78346"/>
        <dbReference type="ChEBI" id="CHEBI:456215"/>
        <dbReference type="EC" id="3.2.2.4"/>
    </reaction>
</comment>
<organism evidence="4 5">
    <name type="scientific">Chondromyces apiculatus DSM 436</name>
    <dbReference type="NCBI Taxonomy" id="1192034"/>
    <lineage>
        <taxon>Bacteria</taxon>
        <taxon>Pseudomonadati</taxon>
        <taxon>Myxococcota</taxon>
        <taxon>Polyangia</taxon>
        <taxon>Polyangiales</taxon>
        <taxon>Polyangiaceae</taxon>
        <taxon>Chondromyces</taxon>
    </lineage>
</organism>
<dbReference type="Pfam" id="PF03641">
    <property type="entry name" value="Lysine_decarbox"/>
    <property type="match status" value="1"/>
</dbReference>
<dbReference type="Gene3D" id="3.40.50.450">
    <property type="match status" value="1"/>
</dbReference>
<comment type="similarity">
    <text evidence="2 3">Belongs to the LOG family.</text>
</comment>
<evidence type="ECO:0000313" key="4">
    <source>
        <dbReference type="EMBL" id="EYF08655.1"/>
    </source>
</evidence>
<comment type="caution">
    <text evidence="4">The sequence shown here is derived from an EMBL/GenBank/DDBJ whole genome shotgun (WGS) entry which is preliminary data.</text>
</comment>
<evidence type="ECO:0000256" key="1">
    <source>
        <dbReference type="ARBA" id="ARBA00000274"/>
    </source>
</evidence>
<evidence type="ECO:0000313" key="5">
    <source>
        <dbReference type="Proteomes" id="UP000019678"/>
    </source>
</evidence>